<name>A0AA97NS29_PYRO3</name>
<gene>
    <name evidence="18" type="ORF">OOU_Y34scaffold00712g11</name>
</gene>
<feature type="signal peptide" evidence="16">
    <location>
        <begin position="1"/>
        <end position="20"/>
    </location>
</feature>
<evidence type="ECO:0000256" key="14">
    <source>
        <dbReference type="ARBA" id="ARBA00045077"/>
    </source>
</evidence>
<reference evidence="18" key="1">
    <citation type="journal article" date="2012" name="PLoS Genet.">
        <title>Comparative analysis of the genomes of two field isolates of the rice blast fungus Magnaporthe oryzae.</title>
        <authorList>
            <person name="Xue M."/>
            <person name="Yang J."/>
            <person name="Li Z."/>
            <person name="Hu S."/>
            <person name="Yao N."/>
            <person name="Dean R.A."/>
            <person name="Zhao W."/>
            <person name="Shen M."/>
            <person name="Zhang H."/>
            <person name="Li C."/>
            <person name="Liu L."/>
            <person name="Cao L."/>
            <person name="Xu X."/>
            <person name="Xing Y."/>
            <person name="Hsiang T."/>
            <person name="Zhang Z."/>
            <person name="Xu J.R."/>
            <person name="Peng Y.L."/>
        </authorList>
    </citation>
    <scope>NUCLEOTIDE SEQUENCE</scope>
    <source>
        <strain evidence="18">Y34</strain>
    </source>
</reference>
<keyword evidence="6" id="KW-0136">Cellulose degradation</keyword>
<comment type="cofactor">
    <cofactor evidence="1">
        <name>Cu(2+)</name>
        <dbReference type="ChEBI" id="CHEBI:29036"/>
    </cofactor>
</comment>
<dbReference type="PANTHER" id="PTHR33353:SF3">
    <property type="entry name" value="ENDOGLUCANASE II"/>
    <property type="match status" value="1"/>
</dbReference>
<dbReference type="InterPro" id="IPR005103">
    <property type="entry name" value="AA9_LPMO"/>
</dbReference>
<evidence type="ECO:0000256" key="8">
    <source>
        <dbReference type="ARBA" id="ARBA00023008"/>
    </source>
</evidence>
<feature type="domain" description="Auxiliary Activity family 9 catalytic" evidence="17">
    <location>
        <begin position="28"/>
        <end position="227"/>
    </location>
</feature>
<keyword evidence="8" id="KW-0186">Copper</keyword>
<dbReference type="EC" id="1.14.99.56" evidence="15"/>
<evidence type="ECO:0000256" key="11">
    <source>
        <dbReference type="ARBA" id="ARBA00023277"/>
    </source>
</evidence>
<dbReference type="PANTHER" id="PTHR33353">
    <property type="entry name" value="PUTATIVE (AFU_ORTHOLOGUE AFUA_1G12560)-RELATED"/>
    <property type="match status" value="1"/>
</dbReference>
<dbReference type="Proteomes" id="UP000011086">
    <property type="component" value="Unassembled WGS sequence"/>
</dbReference>
<evidence type="ECO:0000256" key="7">
    <source>
        <dbReference type="ARBA" id="ARBA00023002"/>
    </source>
</evidence>
<keyword evidence="11" id="KW-0119">Carbohydrate metabolism</keyword>
<evidence type="ECO:0000256" key="15">
    <source>
        <dbReference type="ARBA" id="ARBA00047174"/>
    </source>
</evidence>
<comment type="similarity">
    <text evidence="13">Belongs to the polysaccharide monooxygenase AA9 family.</text>
</comment>
<evidence type="ECO:0000256" key="10">
    <source>
        <dbReference type="ARBA" id="ARBA00023157"/>
    </source>
</evidence>
<evidence type="ECO:0000256" key="2">
    <source>
        <dbReference type="ARBA" id="ARBA00004613"/>
    </source>
</evidence>
<dbReference type="GO" id="GO:0030245">
    <property type="term" value="P:cellulose catabolic process"/>
    <property type="evidence" value="ECO:0007669"/>
    <property type="project" value="UniProtKB-KW"/>
</dbReference>
<sequence length="237" mass="25035">MKVTAIILAASAAVNAHCSASPKTPDVFPTLLVNGQTAGSTQWSQVRKTVSWQDNGFVGSVTSPQIRCNQLNMNQGGSATATVAAGSKVGFNVAPSIYHPGPLAFYLAKVPAGQTAASWDGSGQEWFKIYHEQPNFGSQLTWPSMNLNKAEVTLPSCILSGDYLLRVEHIGLHSGPGQAQFYIACAQITVTGGGNTNPTNKVAFPGAYSPNDPGLMVNINWPIPTSYQNPGPPVFKC</sequence>
<keyword evidence="10" id="KW-1015">Disulfide bond</keyword>
<dbReference type="InterPro" id="IPR049892">
    <property type="entry name" value="AA9"/>
</dbReference>
<dbReference type="Pfam" id="PF03443">
    <property type="entry name" value="AA9"/>
    <property type="match status" value="1"/>
</dbReference>
<proteinExistence type="inferred from homology"/>
<evidence type="ECO:0000313" key="18">
    <source>
        <dbReference type="EMBL" id="ELQ35338.1"/>
    </source>
</evidence>
<evidence type="ECO:0000256" key="6">
    <source>
        <dbReference type="ARBA" id="ARBA00023001"/>
    </source>
</evidence>
<keyword evidence="7" id="KW-0560">Oxidoreductase</keyword>
<dbReference type="GO" id="GO:0004497">
    <property type="term" value="F:monooxygenase activity"/>
    <property type="evidence" value="ECO:0007669"/>
    <property type="project" value="UniProtKB-KW"/>
</dbReference>
<organism evidence="18">
    <name type="scientific">Pyricularia oryzae (strain Y34)</name>
    <name type="common">Rice blast fungus</name>
    <name type="synonym">Magnaporthe oryzae</name>
    <dbReference type="NCBI Taxonomy" id="1143189"/>
    <lineage>
        <taxon>Eukaryota</taxon>
        <taxon>Fungi</taxon>
        <taxon>Dikarya</taxon>
        <taxon>Ascomycota</taxon>
        <taxon>Pezizomycotina</taxon>
        <taxon>Sordariomycetes</taxon>
        <taxon>Sordariomycetidae</taxon>
        <taxon>Magnaporthales</taxon>
        <taxon>Pyriculariaceae</taxon>
        <taxon>Pyricularia</taxon>
    </lineage>
</organism>
<evidence type="ECO:0000256" key="13">
    <source>
        <dbReference type="ARBA" id="ARBA00044502"/>
    </source>
</evidence>
<keyword evidence="9" id="KW-0503">Monooxygenase</keyword>
<comment type="subcellular location">
    <subcellularLocation>
        <location evidence="2">Secreted</location>
    </subcellularLocation>
</comment>
<accession>A0AA97NS29</accession>
<dbReference type="GO" id="GO:0046872">
    <property type="term" value="F:metal ion binding"/>
    <property type="evidence" value="ECO:0007669"/>
    <property type="project" value="UniProtKB-KW"/>
</dbReference>
<keyword evidence="5 16" id="KW-0732">Signal</keyword>
<keyword evidence="4" id="KW-0479">Metal-binding</keyword>
<evidence type="ECO:0000256" key="1">
    <source>
        <dbReference type="ARBA" id="ARBA00001973"/>
    </source>
</evidence>
<evidence type="ECO:0000256" key="12">
    <source>
        <dbReference type="ARBA" id="ARBA00023326"/>
    </source>
</evidence>
<evidence type="ECO:0000256" key="9">
    <source>
        <dbReference type="ARBA" id="ARBA00023033"/>
    </source>
</evidence>
<feature type="chain" id="PRO_5041716636" description="lytic cellulose monooxygenase (C4-dehydrogenating)" evidence="16">
    <location>
        <begin position="21"/>
        <end position="237"/>
    </location>
</feature>
<evidence type="ECO:0000259" key="17">
    <source>
        <dbReference type="Pfam" id="PF03443"/>
    </source>
</evidence>
<evidence type="ECO:0000256" key="16">
    <source>
        <dbReference type="SAM" id="SignalP"/>
    </source>
</evidence>
<dbReference type="Gene3D" id="2.70.50.70">
    <property type="match status" value="1"/>
</dbReference>
<dbReference type="EMBL" id="JH793086">
    <property type="protein sequence ID" value="ELQ35338.1"/>
    <property type="molecule type" value="Genomic_DNA"/>
</dbReference>
<evidence type="ECO:0000256" key="5">
    <source>
        <dbReference type="ARBA" id="ARBA00022729"/>
    </source>
</evidence>
<evidence type="ECO:0000256" key="3">
    <source>
        <dbReference type="ARBA" id="ARBA00022525"/>
    </source>
</evidence>
<dbReference type="AlphaFoldDB" id="A0AA97NS29"/>
<keyword evidence="12" id="KW-0624">Polysaccharide degradation</keyword>
<evidence type="ECO:0000256" key="4">
    <source>
        <dbReference type="ARBA" id="ARBA00022723"/>
    </source>
</evidence>
<protein>
    <recommendedName>
        <fullName evidence="15">lytic cellulose monooxygenase (C4-dehydrogenating)</fullName>
        <ecNumber evidence="15">1.14.99.56</ecNumber>
    </recommendedName>
</protein>
<comment type="catalytic activity">
    <reaction evidence="14">
        <text>[(1-&gt;4)-beta-D-glucosyl]n+m + reduced acceptor + O2 = 4-dehydro-beta-D-glucosyl-[(1-&gt;4)-beta-D-glucosyl]n-1 + [(1-&gt;4)-beta-D-glucosyl]m + acceptor + H2O.</text>
        <dbReference type="EC" id="1.14.99.56"/>
    </reaction>
</comment>
<keyword evidence="3" id="KW-0964">Secreted</keyword>
<dbReference type="CDD" id="cd21175">
    <property type="entry name" value="LPMO_AA9"/>
    <property type="match status" value="1"/>
</dbReference>
<dbReference type="GO" id="GO:0005576">
    <property type="term" value="C:extracellular region"/>
    <property type="evidence" value="ECO:0007669"/>
    <property type="project" value="UniProtKB-SubCell"/>
</dbReference>